<accession>A0A0F8BC43</accession>
<name>A0A0F8BC43_METMZ</name>
<dbReference type="RefSeq" id="WP_048045761.1">
    <property type="nucleotide sequence ID" value="NZ_JJOT01000097.1"/>
</dbReference>
<evidence type="ECO:0008006" key="3">
    <source>
        <dbReference type="Google" id="ProtNLM"/>
    </source>
</evidence>
<dbReference type="Proteomes" id="UP000034597">
    <property type="component" value="Unassembled WGS sequence"/>
</dbReference>
<proteinExistence type="predicted"/>
<protein>
    <recommendedName>
        <fullName evidence="3">Glycosyltransferase subfamily 4-like N-terminal domain-containing protein</fullName>
    </recommendedName>
</protein>
<sequence length="78" mass="8896">MKVAIISTYWKNSPGGGVKTYLTNLVDLLNSKEKVKVNVIYMEGYDPNNPNNYKINGNCLLFSIRSFLKLRKINPQCI</sequence>
<dbReference type="AlphaFoldDB" id="A0A0F8BC43"/>
<reference evidence="1 2" key="1">
    <citation type="journal article" date="2015" name="ISME J.">
        <title>Genomic and phenotypic differentiation among Methanosarcina mazei populations from Columbia River sediment.</title>
        <authorList>
            <person name="Youngblut N.D."/>
            <person name="Wirth J.S."/>
            <person name="Henriksen J.R."/>
            <person name="Smith M."/>
            <person name="Simon H."/>
            <person name="Metcalf W.W."/>
            <person name="Whitaker R.J."/>
        </authorList>
    </citation>
    <scope>NUCLEOTIDE SEQUENCE [LARGE SCALE GENOMIC DNA]</scope>
    <source>
        <strain evidence="1 2">2.F.T.0.2</strain>
    </source>
</reference>
<evidence type="ECO:0000313" key="1">
    <source>
        <dbReference type="EMBL" id="KKG00522.1"/>
    </source>
</evidence>
<dbReference type="PATRIC" id="fig|2209.60.peg.3823"/>
<comment type="caution">
    <text evidence="1">The sequence shown here is derived from an EMBL/GenBank/DDBJ whole genome shotgun (WGS) entry which is preliminary data.</text>
</comment>
<dbReference type="EMBL" id="JJOT01000097">
    <property type="protein sequence ID" value="KKG00522.1"/>
    <property type="molecule type" value="Genomic_DNA"/>
</dbReference>
<organism evidence="1 2">
    <name type="scientific">Methanosarcina mazei</name>
    <name type="common">Methanosarcina frisia</name>
    <dbReference type="NCBI Taxonomy" id="2209"/>
    <lineage>
        <taxon>Archaea</taxon>
        <taxon>Methanobacteriati</taxon>
        <taxon>Methanobacteriota</taxon>
        <taxon>Stenosarchaea group</taxon>
        <taxon>Methanomicrobia</taxon>
        <taxon>Methanosarcinales</taxon>
        <taxon>Methanosarcinaceae</taxon>
        <taxon>Methanosarcina</taxon>
    </lineage>
</organism>
<gene>
    <name evidence="1" type="ORF">DU40_17830</name>
</gene>
<evidence type="ECO:0000313" key="2">
    <source>
        <dbReference type="Proteomes" id="UP000034597"/>
    </source>
</evidence>